<keyword evidence="2" id="KW-0902">Two-component regulatory system</keyword>
<dbReference type="InterPro" id="IPR011006">
    <property type="entry name" value="CheY-like_superfamily"/>
</dbReference>
<dbReference type="GO" id="GO:0003677">
    <property type="term" value="F:DNA binding"/>
    <property type="evidence" value="ECO:0007669"/>
    <property type="project" value="InterPro"/>
</dbReference>
<dbReference type="SMART" id="SM00448">
    <property type="entry name" value="REC"/>
    <property type="match status" value="1"/>
</dbReference>
<evidence type="ECO:0000313" key="8">
    <source>
        <dbReference type="EMBL" id="QDR73471.1"/>
    </source>
</evidence>
<keyword evidence="5" id="KW-0597">Phosphoprotein</keyword>
<dbReference type="GO" id="GO:0000156">
    <property type="term" value="F:phosphorelay response regulator activity"/>
    <property type="evidence" value="ECO:0007669"/>
    <property type="project" value="InterPro"/>
</dbReference>
<evidence type="ECO:0000256" key="5">
    <source>
        <dbReference type="PROSITE-ProRule" id="PRU00169"/>
    </source>
</evidence>
<dbReference type="AlphaFoldDB" id="A0A517D7Y2"/>
<sequence length="267" mass="30722">MDYHLLVCDDDRTQAKNIATLLKMSSIILEEQDIHPTIDLIAADAESVLDYLEFNSDLNNIIAFLDIQLDENSSSKGGLDLAQKIKTLNEKAQIIFITTHEELAFLTFQRRINPLDYITKTTNQRDLQRRLTETLELAIRNLNEFNYIKKNTFSYKVGTRIINVNFSNILYISTTKFPHKLKIVTSNGQGEFSGDIKTIEQNYPLFFKASQSSLINLQNVETINTKKRLIKFSNNDYLKYSRSRSKELNNLYVNYSAINDRASGNAK</sequence>
<dbReference type="PANTHER" id="PTHR37299:SF3">
    <property type="entry name" value="STAGE 0 SPORULATION PROTEIN A HOMOLOG"/>
    <property type="match status" value="1"/>
</dbReference>
<dbReference type="EMBL" id="CP041676">
    <property type="protein sequence ID" value="QDR73471.1"/>
    <property type="molecule type" value="Genomic_DNA"/>
</dbReference>
<keyword evidence="1" id="KW-0963">Cytoplasm</keyword>
<dbReference type="InterPro" id="IPR001789">
    <property type="entry name" value="Sig_transdc_resp-reg_receiver"/>
</dbReference>
<feature type="modified residue" description="4-aspartylphosphate" evidence="5">
    <location>
        <position position="66"/>
    </location>
</feature>
<evidence type="ECO:0000259" key="6">
    <source>
        <dbReference type="PROSITE" id="PS50110"/>
    </source>
</evidence>
<keyword evidence="3" id="KW-0010">Activator</keyword>
<dbReference type="Pfam" id="PF04397">
    <property type="entry name" value="LytTR"/>
    <property type="match status" value="1"/>
</dbReference>
<evidence type="ECO:0000256" key="4">
    <source>
        <dbReference type="ARBA" id="ARBA00037164"/>
    </source>
</evidence>
<evidence type="ECO:0000259" key="7">
    <source>
        <dbReference type="PROSITE" id="PS50930"/>
    </source>
</evidence>
<dbReference type="InterPro" id="IPR046947">
    <property type="entry name" value="LytR-like"/>
</dbReference>
<feature type="domain" description="HTH LytTR-type" evidence="7">
    <location>
        <begin position="153"/>
        <end position="254"/>
    </location>
</feature>
<proteinExistence type="predicted"/>
<organism evidence="8 9">
    <name type="scientific">Limosilactobacillus reuteri</name>
    <name type="common">Lactobacillus reuteri</name>
    <dbReference type="NCBI Taxonomy" id="1598"/>
    <lineage>
        <taxon>Bacteria</taxon>
        <taxon>Bacillati</taxon>
        <taxon>Bacillota</taxon>
        <taxon>Bacilli</taxon>
        <taxon>Lactobacillales</taxon>
        <taxon>Lactobacillaceae</taxon>
        <taxon>Limosilactobacillus</taxon>
    </lineage>
</organism>
<protein>
    <submittedName>
        <fullName evidence="8">Response regulator transcription factor</fullName>
    </submittedName>
</protein>
<dbReference type="SUPFAM" id="SSF52172">
    <property type="entry name" value="CheY-like"/>
    <property type="match status" value="1"/>
</dbReference>
<feature type="domain" description="Response regulatory" evidence="6">
    <location>
        <begin position="4"/>
        <end position="135"/>
    </location>
</feature>
<evidence type="ECO:0000313" key="9">
    <source>
        <dbReference type="Proteomes" id="UP000316394"/>
    </source>
</evidence>
<dbReference type="RefSeq" id="WP_144227699.1">
    <property type="nucleotide sequence ID" value="NZ_CP041676.1"/>
</dbReference>
<reference evidence="8 9" key="1">
    <citation type="submission" date="2019-07" db="EMBL/GenBank/DDBJ databases">
        <title>Gastrointestinal microbiota of Peromyscus leucopus, the white-footed mouse.</title>
        <authorList>
            <person name="Milovic A."/>
            <person name="Bassam K."/>
            <person name="Barbour A.G."/>
        </authorList>
    </citation>
    <scope>NUCLEOTIDE SEQUENCE [LARGE SCALE GENOMIC DNA]</scope>
    <source>
        <strain evidence="8 9">LL7</strain>
    </source>
</reference>
<dbReference type="Proteomes" id="UP000316394">
    <property type="component" value="Chromosome"/>
</dbReference>
<comment type="function">
    <text evidence="4">Required for high-level post-exponential phase expression of a series of secreted proteins.</text>
</comment>
<dbReference type="PANTHER" id="PTHR37299">
    <property type="entry name" value="TRANSCRIPTIONAL REGULATOR-RELATED"/>
    <property type="match status" value="1"/>
</dbReference>
<dbReference type="SMART" id="SM00850">
    <property type="entry name" value="LytTR"/>
    <property type="match status" value="1"/>
</dbReference>
<dbReference type="Gene3D" id="2.40.50.1020">
    <property type="entry name" value="LytTr DNA-binding domain"/>
    <property type="match status" value="1"/>
</dbReference>
<dbReference type="PROSITE" id="PS50930">
    <property type="entry name" value="HTH_LYTTR"/>
    <property type="match status" value="1"/>
</dbReference>
<evidence type="ECO:0000256" key="3">
    <source>
        <dbReference type="ARBA" id="ARBA00023159"/>
    </source>
</evidence>
<accession>A0A517D7Y2</accession>
<evidence type="ECO:0000256" key="2">
    <source>
        <dbReference type="ARBA" id="ARBA00023012"/>
    </source>
</evidence>
<gene>
    <name evidence="8" type="ORF">FOD75_10530</name>
</gene>
<evidence type="ECO:0000256" key="1">
    <source>
        <dbReference type="ARBA" id="ARBA00022490"/>
    </source>
</evidence>
<dbReference type="InterPro" id="IPR007492">
    <property type="entry name" value="LytTR_DNA-bd_dom"/>
</dbReference>
<name>A0A517D7Y2_LIMRT</name>
<dbReference type="Pfam" id="PF00072">
    <property type="entry name" value="Response_reg"/>
    <property type="match status" value="1"/>
</dbReference>
<dbReference type="PROSITE" id="PS50110">
    <property type="entry name" value="RESPONSE_REGULATORY"/>
    <property type="match status" value="1"/>
</dbReference>
<dbReference type="Gene3D" id="3.40.50.2300">
    <property type="match status" value="1"/>
</dbReference>